<proteinExistence type="predicted"/>
<name>A0A6V7PGD6_ANACO</name>
<feature type="compositionally biased region" description="Basic and acidic residues" evidence="1">
    <location>
        <begin position="108"/>
        <end position="135"/>
    </location>
</feature>
<feature type="compositionally biased region" description="Basic and acidic residues" evidence="1">
    <location>
        <begin position="438"/>
        <end position="455"/>
    </location>
</feature>
<gene>
    <name evidence="3" type="ORF">CB5_LOCUS13152</name>
</gene>
<organism evidence="3">
    <name type="scientific">Ananas comosus var. bracteatus</name>
    <name type="common">red pineapple</name>
    <dbReference type="NCBI Taxonomy" id="296719"/>
    <lineage>
        <taxon>Eukaryota</taxon>
        <taxon>Viridiplantae</taxon>
        <taxon>Streptophyta</taxon>
        <taxon>Embryophyta</taxon>
        <taxon>Tracheophyta</taxon>
        <taxon>Spermatophyta</taxon>
        <taxon>Magnoliopsida</taxon>
        <taxon>Liliopsida</taxon>
        <taxon>Poales</taxon>
        <taxon>Bromeliaceae</taxon>
        <taxon>Bromelioideae</taxon>
        <taxon>Ananas</taxon>
    </lineage>
</organism>
<evidence type="ECO:0000256" key="2">
    <source>
        <dbReference type="SAM" id="SignalP"/>
    </source>
</evidence>
<feature type="region of interest" description="Disordered" evidence="1">
    <location>
        <begin position="101"/>
        <end position="191"/>
    </location>
</feature>
<feature type="region of interest" description="Disordered" evidence="1">
    <location>
        <begin position="323"/>
        <end position="385"/>
    </location>
</feature>
<feature type="region of interest" description="Disordered" evidence="1">
    <location>
        <begin position="408"/>
        <end position="487"/>
    </location>
</feature>
<feature type="compositionally biased region" description="Basic and acidic residues" evidence="1">
    <location>
        <begin position="160"/>
        <end position="171"/>
    </location>
</feature>
<evidence type="ECO:0000256" key="1">
    <source>
        <dbReference type="SAM" id="MobiDB-lite"/>
    </source>
</evidence>
<feature type="compositionally biased region" description="Basic and acidic residues" evidence="1">
    <location>
        <begin position="572"/>
        <end position="583"/>
    </location>
</feature>
<feature type="compositionally biased region" description="Basic residues" evidence="1">
    <location>
        <begin position="323"/>
        <end position="333"/>
    </location>
</feature>
<accession>A0A6V7PGD6</accession>
<feature type="signal peptide" evidence="2">
    <location>
        <begin position="1"/>
        <end position="18"/>
    </location>
</feature>
<feature type="region of interest" description="Disordered" evidence="1">
    <location>
        <begin position="563"/>
        <end position="599"/>
    </location>
</feature>
<feature type="chain" id="PRO_5028210059" evidence="2">
    <location>
        <begin position="19"/>
        <end position="599"/>
    </location>
</feature>
<dbReference type="AlphaFoldDB" id="A0A6V7PGD6"/>
<keyword evidence="2" id="KW-0732">Signal</keyword>
<feature type="compositionally biased region" description="Polar residues" evidence="1">
    <location>
        <begin position="137"/>
        <end position="158"/>
    </location>
</feature>
<protein>
    <submittedName>
        <fullName evidence="3">Uncharacterized protein</fullName>
    </submittedName>
</protein>
<sequence>MVSIACMALASMAYIASASSGTSAGYMSCCSGHELLRGTANGAAHSSATSIRWKLSVKPTSEKAAAATRLSFSATTAKGIQMPRVPDWSAIKRLVHANRGLSKSAETCTDRSRRTGVRAHDPEHSGSLWEAREQPEGSANSAQSGKIAPNRTNRTLLIQSEDHRAPFRTDRGGSGSSETKTHSNKPYFGLGRSKLAPAGLRLHDGARRAESRVRGGEEHGAHLRWRLEAAAAAAEQTEPARDRARVPGVAAATAAAGELRDGGGGLQEVGGVTTGWPKVAAALGRGRTRLRLGLGLEGCRQLARRQRRSGRLGAEAADCLRSGRCHRGGPGRRRREEETAHGSLPGLGLDGCSRRGGGGDRREGVPGHGGVGGRGPRRRRRAGSSCNPARLELGLGCCRRLERLRRRRRRRRSAGKVAGARGDPGEGSEGGAAPSLHTTREESGREKEREREESGGCRGGRRRPGLGRRRPGHAQQVQGKEMKVAGATRVARVRVSSSKPKRQLYIQALLGVEVAPLDPLDLLDAHLVDAEGGEGLHDGVAADGDVHLAQLLAIPGADHAANDLCEVGDGVDGEKWSAERDPRPPPPLPLPQESSRLAP</sequence>
<evidence type="ECO:0000313" key="3">
    <source>
        <dbReference type="EMBL" id="CAD1829941.1"/>
    </source>
</evidence>
<feature type="compositionally biased region" description="Basic residues" evidence="1">
    <location>
        <begin position="459"/>
        <end position="472"/>
    </location>
</feature>
<dbReference type="EMBL" id="LR862130">
    <property type="protein sequence ID" value="CAD1829941.1"/>
    <property type="molecule type" value="Genomic_DNA"/>
</dbReference>
<reference evidence="3" key="1">
    <citation type="submission" date="2020-07" db="EMBL/GenBank/DDBJ databases">
        <authorList>
            <person name="Lin J."/>
        </authorList>
    </citation>
    <scope>NUCLEOTIDE SEQUENCE</scope>
</reference>